<name>A0AAD9UGD3_RIDPI</name>
<dbReference type="Gene3D" id="1.10.238.200">
    <property type="entry name" value="Cullin, PONY binding domain"/>
    <property type="match status" value="1"/>
</dbReference>
<reference evidence="6" key="1">
    <citation type="journal article" date="2023" name="Mol. Biol. Evol.">
        <title>Third-Generation Sequencing Reveals the Adaptive Role of the Epigenome in Three Deep-Sea Polychaetes.</title>
        <authorList>
            <person name="Perez M."/>
            <person name="Aroh O."/>
            <person name="Sun Y."/>
            <person name="Lan Y."/>
            <person name="Juniper S.K."/>
            <person name="Young C.R."/>
            <person name="Angers B."/>
            <person name="Qian P.Y."/>
        </authorList>
    </citation>
    <scope>NUCLEOTIDE SEQUENCE</scope>
    <source>
        <strain evidence="6">R07B-5</strain>
    </source>
</reference>
<dbReference type="GO" id="GO:0031624">
    <property type="term" value="F:ubiquitin conjugating enzyme binding"/>
    <property type="evidence" value="ECO:0007669"/>
    <property type="project" value="TreeGrafter"/>
</dbReference>
<dbReference type="GO" id="GO:0032182">
    <property type="term" value="F:ubiquitin-like protein binding"/>
    <property type="evidence" value="ECO:0007669"/>
    <property type="project" value="TreeGrafter"/>
</dbReference>
<feature type="domain" description="DCUN1" evidence="5">
    <location>
        <begin position="100"/>
        <end position="287"/>
    </location>
</feature>
<gene>
    <name evidence="6" type="ORF">NP493_132g06012</name>
</gene>
<dbReference type="EMBL" id="JAODUO010000132">
    <property type="protein sequence ID" value="KAK2188447.1"/>
    <property type="molecule type" value="Genomic_DNA"/>
</dbReference>
<evidence type="ECO:0000256" key="1">
    <source>
        <dbReference type="ARBA" id="ARBA00004123"/>
    </source>
</evidence>
<dbReference type="InterPro" id="IPR005176">
    <property type="entry name" value="PONY_dom"/>
</dbReference>
<dbReference type="Pfam" id="PF03556">
    <property type="entry name" value="Cullin_binding"/>
    <property type="match status" value="1"/>
</dbReference>
<keyword evidence="7" id="KW-1185">Reference proteome</keyword>
<dbReference type="Proteomes" id="UP001209878">
    <property type="component" value="Unassembled WGS sequence"/>
</dbReference>
<evidence type="ECO:0000256" key="2">
    <source>
        <dbReference type="ARBA" id="ARBA00023242"/>
    </source>
</evidence>
<accession>A0AAD9UGD3</accession>
<dbReference type="GO" id="GO:0097602">
    <property type="term" value="F:cullin family protein binding"/>
    <property type="evidence" value="ECO:0007669"/>
    <property type="project" value="TreeGrafter"/>
</dbReference>
<protein>
    <recommendedName>
        <fullName evidence="3">Defective in cullin neddylation protein</fullName>
    </recommendedName>
</protein>
<evidence type="ECO:0000313" key="6">
    <source>
        <dbReference type="EMBL" id="KAK2188447.1"/>
    </source>
</evidence>
<dbReference type="InterPro" id="IPR014764">
    <property type="entry name" value="DCN-prot"/>
</dbReference>
<evidence type="ECO:0000256" key="4">
    <source>
        <dbReference type="SAM" id="MobiDB-lite"/>
    </source>
</evidence>
<dbReference type="PROSITE" id="PS51229">
    <property type="entry name" value="DCUN1"/>
    <property type="match status" value="1"/>
</dbReference>
<comment type="function">
    <text evidence="3">Neddylation of cullins play an essential role in the regulation of SCF-type complexes activity.</text>
</comment>
<dbReference type="FunFam" id="1.10.238.200:FF:000002">
    <property type="entry name" value="DCN1-like protein"/>
    <property type="match status" value="1"/>
</dbReference>
<feature type="region of interest" description="Disordered" evidence="4">
    <location>
        <begin position="52"/>
        <end position="85"/>
    </location>
</feature>
<dbReference type="InterPro" id="IPR042460">
    <property type="entry name" value="DCN1-like_PONY"/>
</dbReference>
<evidence type="ECO:0000259" key="5">
    <source>
        <dbReference type="PROSITE" id="PS51229"/>
    </source>
</evidence>
<dbReference type="Gene3D" id="1.10.238.10">
    <property type="entry name" value="EF-hand"/>
    <property type="match status" value="1"/>
</dbReference>
<comment type="subcellular location">
    <subcellularLocation>
        <location evidence="1">Nucleus</location>
    </subcellularLocation>
</comment>
<dbReference type="GO" id="GO:0045116">
    <property type="term" value="P:protein neddylation"/>
    <property type="evidence" value="ECO:0007669"/>
    <property type="project" value="TreeGrafter"/>
</dbReference>
<comment type="caution">
    <text evidence="6">The sequence shown here is derived from an EMBL/GenBank/DDBJ whole genome shotgun (WGS) entry which is preliminary data.</text>
</comment>
<organism evidence="6 7">
    <name type="scientific">Ridgeia piscesae</name>
    <name type="common">Tubeworm</name>
    <dbReference type="NCBI Taxonomy" id="27915"/>
    <lineage>
        <taxon>Eukaryota</taxon>
        <taxon>Metazoa</taxon>
        <taxon>Spiralia</taxon>
        <taxon>Lophotrochozoa</taxon>
        <taxon>Annelida</taxon>
        <taxon>Polychaeta</taxon>
        <taxon>Sedentaria</taxon>
        <taxon>Canalipalpata</taxon>
        <taxon>Sabellida</taxon>
        <taxon>Siboglinidae</taxon>
        <taxon>Ridgeia</taxon>
    </lineage>
</organism>
<dbReference type="FunFam" id="1.10.238.10:FF:000041">
    <property type="entry name" value="DCN1-like protein"/>
    <property type="match status" value="1"/>
</dbReference>
<keyword evidence="2" id="KW-0539">Nucleus</keyword>
<dbReference type="PANTHER" id="PTHR12281">
    <property type="entry name" value="RP42 RELATED"/>
    <property type="match status" value="1"/>
</dbReference>
<evidence type="ECO:0000313" key="7">
    <source>
        <dbReference type="Proteomes" id="UP001209878"/>
    </source>
</evidence>
<dbReference type="GO" id="GO:0005634">
    <property type="term" value="C:nucleus"/>
    <property type="evidence" value="ECO:0007669"/>
    <property type="project" value="UniProtKB-SubCell"/>
</dbReference>
<evidence type="ECO:0000256" key="3">
    <source>
        <dbReference type="RuleBase" id="RU410713"/>
    </source>
</evidence>
<dbReference type="PANTHER" id="PTHR12281:SF12">
    <property type="entry name" value="DEFECTIVE IN CULLIN NEDDYLATION PROTEIN"/>
    <property type="match status" value="1"/>
</dbReference>
<sequence>MVHSILDNKANPSLDTQLNSLRHLVSTGGSSVRSGRATGLLVSRTSNHCEDTAGSELTVMPRRRRGSPTSSLDNHKPKHARMTNCVSSRGRKTHESEGVFSAKKCIAWFHEYTGPDEDVIGPEGMEKFCEDIGVEPENIVMLSLAWKLGANQMGFFTLAEWLKGMTDLQCDNVSKVQRKLDHLRSLLDDVVIFKNMYRYAYDFARERDQRSMDIDTAKTMLALLLGKHWSLFSSFHQFLEQSKYKVINRDQWCNVLEFSRLIHPDLSNYDEDGAWPVMLDEFVDWYREQTGRPRSSGSDSAAVL</sequence>
<dbReference type="GO" id="GO:0000151">
    <property type="term" value="C:ubiquitin ligase complex"/>
    <property type="evidence" value="ECO:0007669"/>
    <property type="project" value="TreeGrafter"/>
</dbReference>
<dbReference type="AlphaFoldDB" id="A0AAD9UGD3"/>
<proteinExistence type="predicted"/>